<gene>
    <name evidence="5" type="ORF">G9Q97_02245</name>
</gene>
<name>A0ABX0H422_9BACT</name>
<dbReference type="Proteomes" id="UP000649799">
    <property type="component" value="Unassembled WGS sequence"/>
</dbReference>
<dbReference type="Gene3D" id="3.90.550.10">
    <property type="entry name" value="Spore Coat Polysaccharide Biosynthesis Protein SpsA, Chain A"/>
    <property type="match status" value="1"/>
</dbReference>
<keyword evidence="2" id="KW-0328">Glycosyltransferase</keyword>
<comment type="caution">
    <text evidence="5">The sequence shown here is derived from an EMBL/GenBank/DDBJ whole genome shotgun (WGS) entry which is preliminary data.</text>
</comment>
<evidence type="ECO:0000313" key="5">
    <source>
        <dbReference type="EMBL" id="NHE55628.1"/>
    </source>
</evidence>
<accession>A0ABX0H422</accession>
<feature type="domain" description="Glycosyltransferase 2-like" evidence="4">
    <location>
        <begin position="16"/>
        <end position="166"/>
    </location>
</feature>
<dbReference type="PANTHER" id="PTHR43179:SF12">
    <property type="entry name" value="GALACTOFURANOSYLTRANSFERASE GLFT2"/>
    <property type="match status" value="1"/>
</dbReference>
<comment type="similarity">
    <text evidence="1">Belongs to the glycosyltransferase 2 family.</text>
</comment>
<evidence type="ECO:0000256" key="2">
    <source>
        <dbReference type="ARBA" id="ARBA00022676"/>
    </source>
</evidence>
<evidence type="ECO:0000259" key="4">
    <source>
        <dbReference type="Pfam" id="PF00535"/>
    </source>
</evidence>
<protein>
    <submittedName>
        <fullName evidence="5">Glycosyltransferase family 2 protein</fullName>
    </submittedName>
</protein>
<evidence type="ECO:0000313" key="6">
    <source>
        <dbReference type="Proteomes" id="UP000649799"/>
    </source>
</evidence>
<dbReference type="InterPro" id="IPR001173">
    <property type="entry name" value="Glyco_trans_2-like"/>
</dbReference>
<dbReference type="CDD" id="cd00761">
    <property type="entry name" value="Glyco_tranf_GTA_type"/>
    <property type="match status" value="1"/>
</dbReference>
<evidence type="ECO:0000256" key="1">
    <source>
        <dbReference type="ARBA" id="ARBA00006739"/>
    </source>
</evidence>
<sequence length="296" mass="34314">MILEVNSEKKQIIDISVIIPTYKDWERLKWCLAALKEQNYPKHQFEVLVINNAPSDPPPSWWKEQKGVSLLEEEKPGSYAARNLAIQKARGTVLAFTDADCLPEPDWLSEGMKVIEYNGYSRVGGRINIFQTDKGNKFAFIYEKYFAFQQERNVKLYKKSVTGNFFAKKDLFDQYGLFDENLQSGGDFFWNIKVSQAGENIGYAKNAVVNHPARERISKIAEKKRRTIGGYYLESFSKLKLSRQMLTLLKRTLPPISRIDYIKFDSLGDYLIVLLIRWYIELLGVAELLKLCRLKK</sequence>
<dbReference type="PANTHER" id="PTHR43179">
    <property type="entry name" value="RHAMNOSYLTRANSFERASE WBBL"/>
    <property type="match status" value="1"/>
</dbReference>
<keyword evidence="3" id="KW-0808">Transferase</keyword>
<proteinExistence type="inferred from homology"/>
<dbReference type="EMBL" id="JAANYN010000001">
    <property type="protein sequence ID" value="NHE55628.1"/>
    <property type="molecule type" value="Genomic_DNA"/>
</dbReference>
<keyword evidence="6" id="KW-1185">Reference proteome</keyword>
<dbReference type="SUPFAM" id="SSF53448">
    <property type="entry name" value="Nucleotide-diphospho-sugar transferases"/>
    <property type="match status" value="1"/>
</dbReference>
<dbReference type="InterPro" id="IPR029044">
    <property type="entry name" value="Nucleotide-diphossugar_trans"/>
</dbReference>
<organism evidence="5 6">
    <name type="scientific">Cyclobacterium plantarum</name>
    <dbReference type="NCBI Taxonomy" id="2716263"/>
    <lineage>
        <taxon>Bacteria</taxon>
        <taxon>Pseudomonadati</taxon>
        <taxon>Bacteroidota</taxon>
        <taxon>Cytophagia</taxon>
        <taxon>Cytophagales</taxon>
        <taxon>Cyclobacteriaceae</taxon>
        <taxon>Cyclobacterium</taxon>
    </lineage>
</organism>
<dbReference type="Pfam" id="PF00535">
    <property type="entry name" value="Glycos_transf_2"/>
    <property type="match status" value="1"/>
</dbReference>
<reference evidence="5 6" key="1">
    <citation type="submission" date="2020-03" db="EMBL/GenBank/DDBJ databases">
        <title>Cyclobacterium plantarum sp. nov., a marine bacterium isolated from a coastal-marine wetland.</title>
        <authorList>
            <person name="Sanchez-Porro C."/>
            <person name="Ventosa A."/>
            <person name="Amoozegar M."/>
        </authorList>
    </citation>
    <scope>NUCLEOTIDE SEQUENCE [LARGE SCALE GENOMIC DNA]</scope>
    <source>
        <strain evidence="5 6">GBPx2</strain>
    </source>
</reference>
<evidence type="ECO:0000256" key="3">
    <source>
        <dbReference type="ARBA" id="ARBA00022679"/>
    </source>
</evidence>
<dbReference type="RefSeq" id="WP_166142694.1">
    <property type="nucleotide sequence ID" value="NZ_JAANYN010000001.1"/>
</dbReference>